<evidence type="ECO:0000313" key="12">
    <source>
        <dbReference type="EMBL" id="THF66878.1"/>
    </source>
</evidence>
<dbReference type="PROSITE" id="PS50042">
    <property type="entry name" value="CNMP_BINDING_3"/>
    <property type="match status" value="1"/>
</dbReference>
<keyword evidence="4" id="KW-0808">Transferase</keyword>
<evidence type="ECO:0000256" key="4">
    <source>
        <dbReference type="ARBA" id="ARBA00022679"/>
    </source>
</evidence>
<gene>
    <name evidence="12" type="ORF">E6C76_00330</name>
</gene>
<dbReference type="AlphaFoldDB" id="A0A4S4B2L9"/>
<dbReference type="PROSITE" id="PS50011">
    <property type="entry name" value="PROTEIN_KINASE_DOM"/>
    <property type="match status" value="1"/>
</dbReference>
<dbReference type="InterPro" id="IPR018490">
    <property type="entry name" value="cNMP-bd_dom_sf"/>
</dbReference>
<feature type="domain" description="Cyclic nucleotide-binding" evidence="11">
    <location>
        <begin position="303"/>
        <end position="386"/>
    </location>
</feature>
<dbReference type="InterPro" id="IPR008271">
    <property type="entry name" value="Ser/Thr_kinase_AS"/>
</dbReference>
<keyword evidence="13" id="KW-1185">Reference proteome</keyword>
<dbReference type="GO" id="GO:0005737">
    <property type="term" value="C:cytoplasm"/>
    <property type="evidence" value="ECO:0007669"/>
    <property type="project" value="TreeGrafter"/>
</dbReference>
<dbReference type="FunFam" id="1.10.510.10:FF:000021">
    <property type="entry name" value="Serine/threonine protein kinase"/>
    <property type="match status" value="1"/>
</dbReference>
<evidence type="ECO:0000256" key="7">
    <source>
        <dbReference type="ARBA" id="ARBA00022840"/>
    </source>
</evidence>
<evidence type="ECO:0000256" key="6">
    <source>
        <dbReference type="ARBA" id="ARBA00022777"/>
    </source>
</evidence>
<keyword evidence="8" id="KW-0142">cGMP-binding</keyword>
<dbReference type="InterPro" id="IPR014710">
    <property type="entry name" value="RmlC-like_jellyroll"/>
</dbReference>
<keyword evidence="5 9" id="KW-0547">Nucleotide-binding</keyword>
<evidence type="ECO:0000259" key="11">
    <source>
        <dbReference type="PROSITE" id="PS50042"/>
    </source>
</evidence>
<dbReference type="CDD" id="cd14014">
    <property type="entry name" value="STKc_PknB_like"/>
    <property type="match status" value="1"/>
</dbReference>
<dbReference type="GO" id="GO:0030553">
    <property type="term" value="F:cGMP binding"/>
    <property type="evidence" value="ECO:0007669"/>
    <property type="project" value="UniProtKB-KW"/>
</dbReference>
<accession>A0A4S4B2L9</accession>
<keyword evidence="3" id="KW-0140">cGMP</keyword>
<evidence type="ECO:0000256" key="3">
    <source>
        <dbReference type="ARBA" id="ARBA00022535"/>
    </source>
</evidence>
<evidence type="ECO:0000313" key="13">
    <source>
        <dbReference type="Proteomes" id="UP000308430"/>
    </source>
</evidence>
<evidence type="ECO:0000256" key="5">
    <source>
        <dbReference type="ARBA" id="ARBA00022741"/>
    </source>
</evidence>
<evidence type="ECO:0000256" key="1">
    <source>
        <dbReference type="ARBA" id="ARBA00012513"/>
    </source>
</evidence>
<dbReference type="RefSeq" id="WP_136346287.1">
    <property type="nucleotide sequence ID" value="NZ_SSOC01000001.1"/>
</dbReference>
<reference evidence="12 13" key="1">
    <citation type="submission" date="2019-04" db="EMBL/GenBank/DDBJ databases">
        <title>Azoarcus nasutitermitis sp. nov. isolated from termite nest.</title>
        <authorList>
            <person name="Lin S.-Y."/>
            <person name="Hameed A."/>
            <person name="Hsu Y.-H."/>
            <person name="Young C.-C."/>
        </authorList>
    </citation>
    <scope>NUCLEOTIDE SEQUENCE [LARGE SCALE GENOMIC DNA]</scope>
    <source>
        <strain evidence="12 13">CC-YHH838</strain>
    </source>
</reference>
<dbReference type="SUPFAM" id="SSF51206">
    <property type="entry name" value="cAMP-binding domain-like"/>
    <property type="match status" value="1"/>
</dbReference>
<dbReference type="CDD" id="cd00038">
    <property type="entry name" value="CAP_ED"/>
    <property type="match status" value="1"/>
</dbReference>
<name>A0A4S4B2L9_9RHOO</name>
<dbReference type="PROSITE" id="PS00107">
    <property type="entry name" value="PROTEIN_KINASE_ATP"/>
    <property type="match status" value="1"/>
</dbReference>
<dbReference type="InterPro" id="IPR000595">
    <property type="entry name" value="cNMP-bd_dom"/>
</dbReference>
<dbReference type="InterPro" id="IPR017441">
    <property type="entry name" value="Protein_kinase_ATP_BS"/>
</dbReference>
<dbReference type="Pfam" id="PF00027">
    <property type="entry name" value="cNMP_binding"/>
    <property type="match status" value="1"/>
</dbReference>
<keyword evidence="2" id="KW-0723">Serine/threonine-protein kinase</keyword>
<dbReference type="SMART" id="SM00220">
    <property type="entry name" value="S_TKc"/>
    <property type="match status" value="1"/>
</dbReference>
<evidence type="ECO:0000256" key="2">
    <source>
        <dbReference type="ARBA" id="ARBA00022527"/>
    </source>
</evidence>
<dbReference type="EMBL" id="SSOC01000001">
    <property type="protein sequence ID" value="THF66878.1"/>
    <property type="molecule type" value="Genomic_DNA"/>
</dbReference>
<dbReference type="PROSITE" id="PS00108">
    <property type="entry name" value="PROTEIN_KINASE_ST"/>
    <property type="match status" value="1"/>
</dbReference>
<dbReference type="PANTHER" id="PTHR24348">
    <property type="entry name" value="SERINE/THREONINE-PROTEIN KINASE UNC-51-RELATED"/>
    <property type="match status" value="1"/>
</dbReference>
<dbReference type="Gene3D" id="1.10.510.10">
    <property type="entry name" value="Transferase(Phosphotransferase) domain 1"/>
    <property type="match status" value="1"/>
</dbReference>
<dbReference type="Gene3D" id="2.60.120.10">
    <property type="entry name" value="Jelly Rolls"/>
    <property type="match status" value="1"/>
</dbReference>
<dbReference type="Gene3D" id="3.30.200.20">
    <property type="entry name" value="Phosphorylase Kinase, domain 1"/>
    <property type="match status" value="1"/>
</dbReference>
<dbReference type="EC" id="2.7.11.1" evidence="1"/>
<dbReference type="InterPro" id="IPR045269">
    <property type="entry name" value="Atg1-like"/>
</dbReference>
<dbReference type="GO" id="GO:0005524">
    <property type="term" value="F:ATP binding"/>
    <property type="evidence" value="ECO:0007669"/>
    <property type="project" value="UniProtKB-UniRule"/>
</dbReference>
<sequence>MGELPQKIGKYRIVKEIGRGATAVVYLAENPHYPDPVAVKHVRFNDRAKDEAKWNRRLIKLLKAEQAVASRLDHPNIIRIFDAVIEPEQAYVVMEYFAGESLERYCGFERLLPVHRAISIVFKCCMALDHAYRQGIVHRDIKPANILVDEHDNVKITDFGLAMNVDKKVDTDSTFIMGVGSPAYMSPEQIKNYPLNQKTDLYSLGVVLFHLLTGRLPFRASNPAQLIYKIINADPPSASQINPDVPEQMDAVIRKALEKDLYSRYKNGAEFAKDLTAVRYKILDDQYVPPDTTRFAVLRKLGFFTEFDDVEVWEVLRMCSWRRVDEFTTLMREGDADQRFGLLLDGEVEISVKNRRVMRLGPGEVFGEQAWLDHRDHRQSLSVITTRPSTYLDVSPAALALATEEVRERFRDRLTTCLVERMAALAERASAGAEEAARGNYTATAGLDLRLVED</sequence>
<keyword evidence="7 9" id="KW-0067">ATP-binding</keyword>
<dbReference type="PANTHER" id="PTHR24348:SF68">
    <property type="entry name" value="SERINE_THREONINE-PROTEIN KINASE ATG1C"/>
    <property type="match status" value="1"/>
</dbReference>
<dbReference type="InterPro" id="IPR011009">
    <property type="entry name" value="Kinase-like_dom_sf"/>
</dbReference>
<feature type="binding site" evidence="9">
    <location>
        <position position="40"/>
    </location>
    <ligand>
        <name>ATP</name>
        <dbReference type="ChEBI" id="CHEBI:30616"/>
    </ligand>
</feature>
<evidence type="ECO:0000256" key="9">
    <source>
        <dbReference type="PROSITE-ProRule" id="PRU10141"/>
    </source>
</evidence>
<evidence type="ECO:0000256" key="8">
    <source>
        <dbReference type="ARBA" id="ARBA00022992"/>
    </source>
</evidence>
<dbReference type="InterPro" id="IPR000719">
    <property type="entry name" value="Prot_kinase_dom"/>
</dbReference>
<organism evidence="12 13">
    <name type="scientific">Pseudothauera nasutitermitis</name>
    <dbReference type="NCBI Taxonomy" id="2565930"/>
    <lineage>
        <taxon>Bacteria</taxon>
        <taxon>Pseudomonadati</taxon>
        <taxon>Pseudomonadota</taxon>
        <taxon>Betaproteobacteria</taxon>
        <taxon>Rhodocyclales</taxon>
        <taxon>Zoogloeaceae</taxon>
        <taxon>Pseudothauera</taxon>
    </lineage>
</organism>
<feature type="domain" description="Protein kinase" evidence="10">
    <location>
        <begin position="11"/>
        <end position="283"/>
    </location>
</feature>
<comment type="caution">
    <text evidence="12">The sequence shown here is derived from an EMBL/GenBank/DDBJ whole genome shotgun (WGS) entry which is preliminary data.</text>
</comment>
<evidence type="ECO:0000259" key="10">
    <source>
        <dbReference type="PROSITE" id="PS50011"/>
    </source>
</evidence>
<keyword evidence="6" id="KW-0418">Kinase</keyword>
<dbReference type="SUPFAM" id="SSF56112">
    <property type="entry name" value="Protein kinase-like (PK-like)"/>
    <property type="match status" value="1"/>
</dbReference>
<protein>
    <recommendedName>
        <fullName evidence="1">non-specific serine/threonine protein kinase</fullName>
        <ecNumber evidence="1">2.7.11.1</ecNumber>
    </recommendedName>
</protein>
<dbReference type="Proteomes" id="UP000308430">
    <property type="component" value="Unassembled WGS sequence"/>
</dbReference>
<dbReference type="Pfam" id="PF00069">
    <property type="entry name" value="Pkinase"/>
    <property type="match status" value="1"/>
</dbReference>
<proteinExistence type="predicted"/>
<dbReference type="OrthoDB" id="9791419at2"/>
<dbReference type="GO" id="GO:0004674">
    <property type="term" value="F:protein serine/threonine kinase activity"/>
    <property type="evidence" value="ECO:0007669"/>
    <property type="project" value="UniProtKB-KW"/>
</dbReference>